<evidence type="ECO:0000313" key="1">
    <source>
        <dbReference type="EMBL" id="ADO36370.1"/>
    </source>
</evidence>
<gene>
    <name evidence="1" type="ordered locus">ELI_1384</name>
</gene>
<dbReference type="AlphaFoldDB" id="E3GL79"/>
<dbReference type="KEGG" id="elm:ELI_1384"/>
<protein>
    <submittedName>
        <fullName evidence="1">Uncharacterized protein</fullName>
    </submittedName>
</protein>
<evidence type="ECO:0000313" key="2">
    <source>
        <dbReference type="Proteomes" id="UP000006873"/>
    </source>
</evidence>
<dbReference type="EMBL" id="CP002273">
    <property type="protein sequence ID" value="ADO36370.1"/>
    <property type="molecule type" value="Genomic_DNA"/>
</dbReference>
<dbReference type="HOGENOM" id="CLU_3199945_0_0_9"/>
<organism evidence="1 2">
    <name type="scientific">Eubacterium callanderi</name>
    <dbReference type="NCBI Taxonomy" id="53442"/>
    <lineage>
        <taxon>Bacteria</taxon>
        <taxon>Bacillati</taxon>
        <taxon>Bacillota</taxon>
        <taxon>Clostridia</taxon>
        <taxon>Eubacteriales</taxon>
        <taxon>Eubacteriaceae</taxon>
        <taxon>Eubacterium</taxon>
    </lineage>
</organism>
<accession>E3GL79</accession>
<sequence>MKAAVWHLSDSGFYLKSLKEKVFLWGIDRMRKRGYNKSRIQGSIN</sequence>
<reference evidence="1 2" key="2">
    <citation type="journal article" date="2011" name="J. Bacteriol.">
        <title>Complete genome sequence of a carbon monoxide-utilizing acetogen, Eubacterium limosum KIST612.</title>
        <authorList>
            <person name="Roh H."/>
            <person name="Ko H.J."/>
            <person name="Kim D."/>
            <person name="Choi D.G."/>
            <person name="Park S."/>
            <person name="Kim S."/>
            <person name="Chang I.S."/>
            <person name="Choi I.G."/>
        </authorList>
    </citation>
    <scope>NUCLEOTIDE SEQUENCE [LARGE SCALE GENOMIC DNA]</scope>
    <source>
        <strain evidence="1 2">KIST612</strain>
    </source>
</reference>
<dbReference type="Proteomes" id="UP000006873">
    <property type="component" value="Chromosome"/>
</dbReference>
<name>E3GL79_9FIRM</name>
<reference key="1">
    <citation type="submission" date="2010-09" db="EMBL/GenBank/DDBJ databases">
        <authorList>
            <person name="Roh H."/>
            <person name="Ko H.-J."/>
            <person name="Kim D."/>
            <person name="Choi D.G."/>
            <person name="Park S."/>
            <person name="Kim S."/>
            <person name="Kim K.H."/>
            <person name="Chang I.S."/>
            <person name="Choi I.-G."/>
        </authorList>
    </citation>
    <scope>NUCLEOTIDE SEQUENCE</scope>
    <source>
        <strain>KIST612</strain>
    </source>
</reference>
<proteinExistence type="predicted"/>
<keyword evidence="2" id="KW-1185">Reference proteome</keyword>